<dbReference type="FunFam" id="3.30.365.10:FF:000001">
    <property type="entry name" value="Xanthine dehydrogenase oxidase"/>
    <property type="match status" value="1"/>
</dbReference>
<dbReference type="SMART" id="SM01008">
    <property type="entry name" value="Ald_Xan_dh_C"/>
    <property type="match status" value="1"/>
</dbReference>
<evidence type="ECO:0000256" key="2">
    <source>
        <dbReference type="ARBA" id="ARBA00023002"/>
    </source>
</evidence>
<name>A0A932ZUY7_UNCTE</name>
<keyword evidence="2" id="KW-0560">Oxidoreductase</keyword>
<evidence type="ECO:0000313" key="5">
    <source>
        <dbReference type="EMBL" id="MBI4252000.1"/>
    </source>
</evidence>
<dbReference type="InterPro" id="IPR037165">
    <property type="entry name" value="AldOxase/xan_DH_Mopterin-bd_sf"/>
</dbReference>
<dbReference type="PANTHER" id="PTHR11908:SF132">
    <property type="entry name" value="ALDEHYDE OXIDASE 1-RELATED"/>
    <property type="match status" value="1"/>
</dbReference>
<dbReference type="Pfam" id="PF01315">
    <property type="entry name" value="Ald_Xan_dh_C"/>
    <property type="match status" value="1"/>
</dbReference>
<dbReference type="AlphaFoldDB" id="A0A932ZUY7"/>
<sequence>MASIPEAPKFIGVPIKRRDDPRLIQGRTRYVDDFQLPGTLHMAFARSPYGHAAIRGVDLSKARAAPGVVAAYAGADLAGKIGPVPVAGLVPDARVPVQPVLAGGRALFAGEPVAAVVARTRYQARDAADLVEVDYQALDAVVDLEKALAPAAPRVHAQFEDNVAFRWAIAGGDIEAGLRAADVVIKQKIANPRVVPLALEPRGVLAHYLPGEDKMTIWSSTQVPHKLRTLLAQQIGMAENRIRVIAPEVGGGFGSKLNVYREEAIAAYVTRELGRPVKWIESRGENFLATIHGRGQLGEAEMGLKRDGTITALRYNVLADCGAYYQLLTVAIFTLTGLMLPGPYKIPHIEMKVTGVFTHKMATDAYRGAGRPEATYILERMLDLAALELGMDPAEIRRKNFPAKAEFPYATSAGLTYDSGDYHAALDKALQKAGYPEMRRQQAEARRQGRCLGVGLSTYVEICGMGPSAALGGQGWESARVRVEPTGKVTVFSGASPHGQGQETSFAQIAADAFGVAVEDVEDIHGDTDVVPYGVGTFGSRGTVVGGSAVVFARDKVRDKMARFAAMRFEA</sequence>
<dbReference type="Pfam" id="PF02738">
    <property type="entry name" value="MoCoBD_1"/>
    <property type="match status" value="1"/>
</dbReference>
<dbReference type="Gene3D" id="3.30.365.10">
    <property type="entry name" value="Aldehyde oxidase/xanthine dehydrogenase, molybdopterin binding domain"/>
    <property type="match status" value="3"/>
</dbReference>
<dbReference type="InterPro" id="IPR008274">
    <property type="entry name" value="AldOxase/xan_DH_MoCoBD1"/>
</dbReference>
<proteinExistence type="predicted"/>
<gene>
    <name evidence="5" type="ORF">HY618_06025</name>
</gene>
<evidence type="ECO:0000313" key="6">
    <source>
        <dbReference type="Proteomes" id="UP000752292"/>
    </source>
</evidence>
<dbReference type="GO" id="GO:0016491">
    <property type="term" value="F:oxidoreductase activity"/>
    <property type="evidence" value="ECO:0007669"/>
    <property type="project" value="UniProtKB-KW"/>
</dbReference>
<evidence type="ECO:0000259" key="4">
    <source>
        <dbReference type="SMART" id="SM01008"/>
    </source>
</evidence>
<dbReference type="SUPFAM" id="SSF56003">
    <property type="entry name" value="Molybdenum cofactor-binding domain"/>
    <property type="match status" value="1"/>
</dbReference>
<organism evidence="5 6">
    <name type="scientific">Tectimicrobiota bacterium</name>
    <dbReference type="NCBI Taxonomy" id="2528274"/>
    <lineage>
        <taxon>Bacteria</taxon>
        <taxon>Pseudomonadati</taxon>
        <taxon>Nitrospinota/Tectimicrobiota group</taxon>
        <taxon>Candidatus Tectimicrobiota</taxon>
    </lineage>
</organism>
<reference evidence="5" key="1">
    <citation type="submission" date="2020-07" db="EMBL/GenBank/DDBJ databases">
        <title>Huge and variable diversity of episymbiotic CPR bacteria and DPANN archaea in groundwater ecosystems.</title>
        <authorList>
            <person name="He C.Y."/>
            <person name="Keren R."/>
            <person name="Whittaker M."/>
            <person name="Farag I.F."/>
            <person name="Doudna J."/>
            <person name="Cate J.H.D."/>
            <person name="Banfield J.F."/>
        </authorList>
    </citation>
    <scope>NUCLEOTIDE SEQUENCE</scope>
    <source>
        <strain evidence="5">NC_groundwater_1370_Ag_S-0.2um_69_93</strain>
    </source>
</reference>
<dbReference type="Pfam" id="PF20256">
    <property type="entry name" value="MoCoBD_2"/>
    <property type="match status" value="1"/>
</dbReference>
<dbReference type="InterPro" id="IPR046867">
    <property type="entry name" value="AldOxase/xan_DH_MoCoBD2"/>
</dbReference>
<dbReference type="GO" id="GO:0005506">
    <property type="term" value="F:iron ion binding"/>
    <property type="evidence" value="ECO:0007669"/>
    <property type="project" value="InterPro"/>
</dbReference>
<feature type="non-terminal residue" evidence="5">
    <location>
        <position position="571"/>
    </location>
</feature>
<dbReference type="InterPro" id="IPR016208">
    <property type="entry name" value="Ald_Oxase/xanthine_DH-like"/>
</dbReference>
<dbReference type="Proteomes" id="UP000752292">
    <property type="component" value="Unassembled WGS sequence"/>
</dbReference>
<dbReference type="InterPro" id="IPR036856">
    <property type="entry name" value="Ald_Oxase/Xan_DH_a/b_sf"/>
</dbReference>
<protein>
    <submittedName>
        <fullName evidence="5">Xanthine dehydrogenase family protein</fullName>
    </submittedName>
</protein>
<accession>A0A932ZUY7</accession>
<feature type="domain" description="Aldehyde oxidase/xanthine dehydrogenase a/b hammerhead" evidence="4">
    <location>
        <begin position="25"/>
        <end position="139"/>
    </location>
</feature>
<comment type="caution">
    <text evidence="5">The sequence shown here is derived from an EMBL/GenBank/DDBJ whole genome shotgun (WGS) entry which is preliminary data.</text>
</comment>
<dbReference type="InterPro" id="IPR000674">
    <property type="entry name" value="Ald_Oxase/Xan_DH_a/b"/>
</dbReference>
<dbReference type="SUPFAM" id="SSF54665">
    <property type="entry name" value="CO dehydrogenase molybdoprotein N-domain-like"/>
    <property type="match status" value="1"/>
</dbReference>
<keyword evidence="1" id="KW-0500">Molybdenum</keyword>
<dbReference type="Gene3D" id="3.90.1170.50">
    <property type="entry name" value="Aldehyde oxidase/xanthine dehydrogenase, a/b hammerhead"/>
    <property type="match status" value="1"/>
</dbReference>
<dbReference type="EMBL" id="JACQRX010000264">
    <property type="protein sequence ID" value="MBI4252000.1"/>
    <property type="molecule type" value="Genomic_DNA"/>
</dbReference>
<evidence type="ECO:0000256" key="3">
    <source>
        <dbReference type="ARBA" id="ARBA00053029"/>
    </source>
</evidence>
<comment type="cofactor">
    <cofactor evidence="3">
        <name>Mo-molybdopterin cytosine dinucleotide</name>
        <dbReference type="ChEBI" id="CHEBI:71308"/>
    </cofactor>
</comment>
<dbReference type="PANTHER" id="PTHR11908">
    <property type="entry name" value="XANTHINE DEHYDROGENASE"/>
    <property type="match status" value="1"/>
</dbReference>
<evidence type="ECO:0000256" key="1">
    <source>
        <dbReference type="ARBA" id="ARBA00022505"/>
    </source>
</evidence>